<dbReference type="InterPro" id="IPR014729">
    <property type="entry name" value="Rossmann-like_a/b/a_fold"/>
</dbReference>
<evidence type="ECO:0000256" key="1">
    <source>
        <dbReference type="ARBA" id="ARBA00008791"/>
    </source>
</evidence>
<dbReference type="AlphaFoldDB" id="A0A9X3UHV1"/>
<name>A0A9X3UHV1_9HYPH</name>
<dbReference type="Pfam" id="PF00582">
    <property type="entry name" value="Usp"/>
    <property type="match status" value="1"/>
</dbReference>
<dbReference type="RefSeq" id="WP_267988725.1">
    <property type="nucleotide sequence ID" value="NZ_JAPJZI010000001.1"/>
</dbReference>
<dbReference type="InterPro" id="IPR006016">
    <property type="entry name" value="UspA"/>
</dbReference>
<gene>
    <name evidence="3" type="ORF">OQ273_01630</name>
</gene>
<keyword evidence="4" id="KW-1185">Reference proteome</keyword>
<dbReference type="EMBL" id="JAPJZI010000001">
    <property type="protein sequence ID" value="MDA5397259.1"/>
    <property type="molecule type" value="Genomic_DNA"/>
</dbReference>
<dbReference type="Gene3D" id="3.40.50.620">
    <property type="entry name" value="HUPs"/>
    <property type="match status" value="1"/>
</dbReference>
<dbReference type="InterPro" id="IPR006015">
    <property type="entry name" value="Universal_stress_UspA"/>
</dbReference>
<dbReference type="Proteomes" id="UP001151234">
    <property type="component" value="Unassembled WGS sequence"/>
</dbReference>
<evidence type="ECO:0000259" key="2">
    <source>
        <dbReference type="Pfam" id="PF00582"/>
    </source>
</evidence>
<evidence type="ECO:0000313" key="4">
    <source>
        <dbReference type="Proteomes" id="UP001151234"/>
    </source>
</evidence>
<protein>
    <submittedName>
        <fullName evidence="3">Universal stress protein</fullName>
    </submittedName>
</protein>
<dbReference type="SUPFAM" id="SSF52402">
    <property type="entry name" value="Adenine nucleotide alpha hydrolases-like"/>
    <property type="match status" value="1"/>
</dbReference>
<dbReference type="CDD" id="cd00293">
    <property type="entry name" value="USP-like"/>
    <property type="match status" value="1"/>
</dbReference>
<feature type="domain" description="UspA" evidence="2">
    <location>
        <begin position="1"/>
        <end position="176"/>
    </location>
</feature>
<comment type="caution">
    <text evidence="3">The sequence shown here is derived from an EMBL/GenBank/DDBJ whole genome shotgun (WGS) entry which is preliminary data.</text>
</comment>
<organism evidence="3 4">
    <name type="scientific">Hoeflea prorocentri</name>
    <dbReference type="NCBI Taxonomy" id="1922333"/>
    <lineage>
        <taxon>Bacteria</taxon>
        <taxon>Pseudomonadati</taxon>
        <taxon>Pseudomonadota</taxon>
        <taxon>Alphaproteobacteria</taxon>
        <taxon>Hyphomicrobiales</taxon>
        <taxon>Rhizobiaceae</taxon>
        <taxon>Hoeflea</taxon>
    </lineage>
</organism>
<dbReference type="PANTHER" id="PTHR46268:SF25">
    <property type="entry name" value="USPA DOMAIN PROTEIN"/>
    <property type="match status" value="1"/>
</dbReference>
<evidence type="ECO:0000313" key="3">
    <source>
        <dbReference type="EMBL" id="MDA5397259.1"/>
    </source>
</evidence>
<proteinExistence type="inferred from homology"/>
<reference evidence="3" key="1">
    <citation type="submission" date="2022-11" db="EMBL/GenBank/DDBJ databases">
        <title>Draft genome sequence of Hoeflea poritis E7-10 and Hoeflea prorocentri PM5-8, separated from scleractinian coral Porites lutea and marine dinoflagellate.</title>
        <authorList>
            <person name="Zhang G."/>
            <person name="Wei Q."/>
            <person name="Cai L."/>
        </authorList>
    </citation>
    <scope>NUCLEOTIDE SEQUENCE</scope>
    <source>
        <strain evidence="3">PM5-8</strain>
    </source>
</reference>
<comment type="similarity">
    <text evidence="1">Belongs to the universal stress protein A family.</text>
</comment>
<dbReference type="PANTHER" id="PTHR46268">
    <property type="entry name" value="STRESS RESPONSE PROTEIN NHAX"/>
    <property type="match status" value="1"/>
</dbReference>
<accession>A0A9X3UHV1</accession>
<sequence>MINTVLIATDGSSHADKAVAFGCDIASKYGAKVVVVHVLLRDHLSESLRHMAAQEYGATGQEMPFTAVIAASPYGRFPLANIIPEDVSGPHDALHAVANHIISNATRIAREHGVKDVDSRIEDGNPASRIVEAAEETGADLIVTGARGLSDLKALMVGSVSHRIAHTAPMTCIAVR</sequence>
<dbReference type="PRINTS" id="PR01438">
    <property type="entry name" value="UNVRSLSTRESS"/>
</dbReference>